<sequence length="350" mass="38211">MPIVAELFEYVVGIDTHARTHTYCVLACATGAVVDTATFPTSKAGQTRAVSWITRRTGGSVLAAVEGTSSYGATITKTILEAGIDVTEVRPAGRKAPAHHGKSDAIDAETAARSILGRDHNTLARPRSTGRRTALRVLLASRSLIDQQRTANRNALTALLRGADLGIDARRPITDAQVRTIAAWRIGRDTSQADALAFVRREARRLAIAILEQTELLKQNHRELHELANELAPGLQNLPGVGPVTAAITVCAYSHHGRVRSEAAFAALGGIAPIPASSGNTSRHRLTRSGDRQLNRAFDVIVRTRMSYDPTTREYVARRRAEGRTTREIRRCLKRYVCRAIFRELQTIMA</sequence>
<dbReference type="InterPro" id="IPR047650">
    <property type="entry name" value="Transpos_IS110"/>
</dbReference>
<organism evidence="3 4">
    <name type="scientific">Streptomyces himalayensis subsp. aureolus</name>
    <dbReference type="NCBI Taxonomy" id="2758039"/>
    <lineage>
        <taxon>Bacteria</taxon>
        <taxon>Bacillati</taxon>
        <taxon>Actinomycetota</taxon>
        <taxon>Actinomycetes</taxon>
        <taxon>Kitasatosporales</taxon>
        <taxon>Streptomycetaceae</taxon>
        <taxon>Streptomyces</taxon>
        <taxon>Streptomyces himalayensis</taxon>
    </lineage>
</organism>
<dbReference type="GO" id="GO:0004803">
    <property type="term" value="F:transposase activity"/>
    <property type="evidence" value="ECO:0007669"/>
    <property type="project" value="InterPro"/>
</dbReference>
<dbReference type="RefSeq" id="WP_181868672.1">
    <property type="nucleotide sequence ID" value="NZ_JACEQY010000146.1"/>
</dbReference>
<dbReference type="InterPro" id="IPR002525">
    <property type="entry name" value="Transp_IS110-like_N"/>
</dbReference>
<dbReference type="NCBIfam" id="NF033542">
    <property type="entry name" value="transpos_IS110"/>
    <property type="match status" value="1"/>
</dbReference>
<feature type="domain" description="Transposase IS110-like N-terminal" evidence="1">
    <location>
        <begin position="12"/>
        <end position="162"/>
    </location>
</feature>
<feature type="domain" description="Transposase IS116/IS110/IS902 C-terminal" evidence="2">
    <location>
        <begin position="235"/>
        <end position="316"/>
    </location>
</feature>
<evidence type="ECO:0000313" key="4">
    <source>
        <dbReference type="Proteomes" id="UP000586976"/>
    </source>
</evidence>
<dbReference type="Pfam" id="PF01548">
    <property type="entry name" value="DEDD_Tnp_IS110"/>
    <property type="match status" value="1"/>
</dbReference>
<gene>
    <name evidence="3" type="ORF">H1V43_40070</name>
</gene>
<accession>A0A7W2DA57</accession>
<dbReference type="Proteomes" id="UP000586976">
    <property type="component" value="Unassembled WGS sequence"/>
</dbReference>
<name>A0A7W2DA57_9ACTN</name>
<comment type="caution">
    <text evidence="3">The sequence shown here is derived from an EMBL/GenBank/DDBJ whole genome shotgun (WGS) entry which is preliminary data.</text>
</comment>
<evidence type="ECO:0000259" key="2">
    <source>
        <dbReference type="Pfam" id="PF02371"/>
    </source>
</evidence>
<dbReference type="PANTHER" id="PTHR33055">
    <property type="entry name" value="TRANSPOSASE FOR INSERTION SEQUENCE ELEMENT IS1111A"/>
    <property type="match status" value="1"/>
</dbReference>
<dbReference type="GO" id="GO:0003677">
    <property type="term" value="F:DNA binding"/>
    <property type="evidence" value="ECO:0007669"/>
    <property type="project" value="InterPro"/>
</dbReference>
<dbReference type="EMBL" id="JACEQY010000146">
    <property type="protein sequence ID" value="MBA4867355.1"/>
    <property type="molecule type" value="Genomic_DNA"/>
</dbReference>
<evidence type="ECO:0000259" key="1">
    <source>
        <dbReference type="Pfam" id="PF01548"/>
    </source>
</evidence>
<dbReference type="InterPro" id="IPR003346">
    <property type="entry name" value="Transposase_20"/>
</dbReference>
<reference evidence="3 4" key="1">
    <citation type="submission" date="2020-07" db="EMBL/GenBank/DDBJ databases">
        <title>Streptomyces isolated from Indian soil.</title>
        <authorList>
            <person name="Mandal S."/>
            <person name="Maiti P.K."/>
        </authorList>
    </citation>
    <scope>NUCLEOTIDE SEQUENCE [LARGE SCALE GENOMIC DNA]</scope>
    <source>
        <strain evidence="3 4">PSKA54</strain>
    </source>
</reference>
<dbReference type="AlphaFoldDB" id="A0A7W2DA57"/>
<protein>
    <submittedName>
        <fullName evidence="3">IS110 family transposase</fullName>
    </submittedName>
</protein>
<evidence type="ECO:0000313" key="3">
    <source>
        <dbReference type="EMBL" id="MBA4867355.1"/>
    </source>
</evidence>
<keyword evidence="4" id="KW-1185">Reference proteome</keyword>
<dbReference type="GO" id="GO:0006313">
    <property type="term" value="P:DNA transposition"/>
    <property type="evidence" value="ECO:0007669"/>
    <property type="project" value="InterPro"/>
</dbReference>
<dbReference type="PANTHER" id="PTHR33055:SF16">
    <property type="entry name" value="TRANSPOSASE FOR INSERTION SEQUENCE ELEMENT IS1547"/>
    <property type="match status" value="1"/>
</dbReference>
<proteinExistence type="predicted"/>
<dbReference type="Pfam" id="PF02371">
    <property type="entry name" value="Transposase_20"/>
    <property type="match status" value="1"/>
</dbReference>